<evidence type="ECO:0000313" key="2">
    <source>
        <dbReference type="Proteomes" id="UP000000588"/>
    </source>
</evidence>
<gene>
    <name evidence="1" type="ordered locus">PG_1356</name>
</gene>
<reference evidence="1 2" key="1">
    <citation type="journal article" date="2003" name="J. Bacteriol.">
        <title>Complete genome sequence of the oral pathogenic bacterium Porphyromonas gingivalis strain W83.</title>
        <authorList>
            <person name="Nelson K."/>
            <person name="Fleishmann R."/>
            <person name="DeBoy R."/>
            <person name="Paulsen I."/>
            <person name="Fouts D."/>
            <person name="Eisen J."/>
            <person name="Daugherty S."/>
            <person name="Dodson R."/>
            <person name="Durkin A."/>
            <person name="Gwinn M."/>
            <person name="Haft D."/>
            <person name="Kolonay J."/>
            <person name="Nelson W."/>
            <person name="White O."/>
            <person name="Mason T."/>
            <person name="Tallon L."/>
            <person name="Gray J."/>
            <person name="Granger D."/>
            <person name="Tettelin H."/>
            <person name="Dong H."/>
            <person name="Galvin J."/>
            <person name="Duncan M."/>
            <person name="Dewhirst F."/>
            <person name="Fraser C."/>
        </authorList>
    </citation>
    <scope>NUCLEOTIDE SEQUENCE [LARGE SCALE GENOMIC DNA]</scope>
    <source>
        <strain evidence="2">ATCC BAA-308 / W83</strain>
    </source>
</reference>
<protein>
    <submittedName>
        <fullName evidence="1">Uncharacterized protein</fullName>
    </submittedName>
</protein>
<dbReference type="Proteomes" id="UP000000588">
    <property type="component" value="Chromosome"/>
</dbReference>
<accession>Q7MUX1</accession>
<dbReference type="EnsemblBacteria" id="AAQ66420">
    <property type="protein sequence ID" value="AAQ66420"/>
    <property type="gene ID" value="PG_1356"/>
</dbReference>
<dbReference type="SMR" id="Q7MUX1"/>
<keyword evidence="2" id="KW-1185">Reference proteome</keyword>
<dbReference type="AlphaFoldDB" id="Q7MUX1"/>
<dbReference type="KEGG" id="pgi:PG_1356"/>
<dbReference type="HOGENOM" id="CLU_1904823_0_0_10"/>
<evidence type="ECO:0000313" key="1">
    <source>
        <dbReference type="EMBL" id="AAQ66420.1"/>
    </source>
</evidence>
<organism evidence="1 2">
    <name type="scientific">Porphyromonas gingivalis (strain ATCC BAA-308 / W83)</name>
    <dbReference type="NCBI Taxonomy" id="242619"/>
    <lineage>
        <taxon>Bacteria</taxon>
        <taxon>Pseudomonadati</taxon>
        <taxon>Bacteroidota</taxon>
        <taxon>Bacteroidia</taxon>
        <taxon>Bacteroidales</taxon>
        <taxon>Porphyromonadaceae</taxon>
        <taxon>Porphyromonas</taxon>
    </lineage>
</organism>
<dbReference type="STRING" id="242619.PG_1356"/>
<dbReference type="EMBL" id="AE015924">
    <property type="protein sequence ID" value="AAQ66420.1"/>
    <property type="molecule type" value="Genomic_DNA"/>
</dbReference>
<dbReference type="eggNOG" id="ENOG5033FB6">
    <property type="taxonomic scope" value="Bacteria"/>
</dbReference>
<proteinExistence type="predicted"/>
<sequence>MSFVSVLSIAHKKGRGWPLLDMEIRELCCMLHKVFYLVRCTGIGFDFFRKFVLILFLAYTFKTIDSMASERKLKKQITGAISEVFTDAFLLKLFVKEEKNAEVETILNRILQLQDTTIAKIRCNDGKHNPALVKKYYRRLVDDFKEELSEIVKSISACASDN</sequence>
<name>Q7MUX1_PORGI</name>